<evidence type="ECO:0000313" key="2">
    <source>
        <dbReference type="EMBL" id="MBL6078145.1"/>
    </source>
</evidence>
<comment type="caution">
    <text evidence="2">The sequence shown here is derived from an EMBL/GenBank/DDBJ whole genome shotgun (WGS) entry which is preliminary data.</text>
</comment>
<dbReference type="Proteomes" id="UP000660885">
    <property type="component" value="Unassembled WGS sequence"/>
</dbReference>
<organism evidence="2 3">
    <name type="scientific">Belnapia arida</name>
    <dbReference type="NCBI Taxonomy" id="2804533"/>
    <lineage>
        <taxon>Bacteria</taxon>
        <taxon>Pseudomonadati</taxon>
        <taxon>Pseudomonadota</taxon>
        <taxon>Alphaproteobacteria</taxon>
        <taxon>Acetobacterales</taxon>
        <taxon>Roseomonadaceae</taxon>
        <taxon>Belnapia</taxon>
    </lineage>
</organism>
<gene>
    <name evidence="2" type="ORF">JMJ56_09015</name>
</gene>
<sequence length="166" mass="16984">MRMKILLVAAMLAGMAPGAWAQPAGQTAAPGAAAAPDLSSYARLLEDAETKLRQAEQAASRAPVQHQGGAISGSRIELMQVMRSAQDSVQRVPTSFAGNEAYRNADRELRETLSGIVTAQRGGGEGSMQAAEKAVQIIAGLRQQVMQAAGGTGASAPAQPASGSGR</sequence>
<keyword evidence="1" id="KW-0732">Signal</keyword>
<dbReference type="RefSeq" id="WP_202831288.1">
    <property type="nucleotide sequence ID" value="NZ_JAETWB010000002.1"/>
</dbReference>
<evidence type="ECO:0000313" key="3">
    <source>
        <dbReference type="Proteomes" id="UP000660885"/>
    </source>
</evidence>
<evidence type="ECO:0000256" key="1">
    <source>
        <dbReference type="SAM" id="SignalP"/>
    </source>
</evidence>
<protein>
    <submittedName>
        <fullName evidence="2">Uncharacterized protein</fullName>
    </submittedName>
</protein>
<feature type="signal peptide" evidence="1">
    <location>
        <begin position="1"/>
        <end position="21"/>
    </location>
</feature>
<dbReference type="EMBL" id="JAETWB010000002">
    <property type="protein sequence ID" value="MBL6078145.1"/>
    <property type="molecule type" value="Genomic_DNA"/>
</dbReference>
<keyword evidence="3" id="KW-1185">Reference proteome</keyword>
<proteinExistence type="predicted"/>
<accession>A0ABS1U1W2</accession>
<reference evidence="2 3" key="1">
    <citation type="submission" date="2021-01" db="EMBL/GenBank/DDBJ databases">
        <title>Belnapia mucosa sp. nov. and Belnapia arida sp. nov., isolated from the Tabernas Desert (Almeria, Spain).</title>
        <authorList>
            <person name="Molina-Menor E."/>
            <person name="Vidal-Verdu A."/>
            <person name="Calonge A."/>
            <person name="Satari L."/>
            <person name="Pereto J."/>
            <person name="Porcar M."/>
        </authorList>
    </citation>
    <scope>NUCLEOTIDE SEQUENCE [LARGE SCALE GENOMIC DNA]</scope>
    <source>
        <strain evidence="2 3">T18</strain>
    </source>
</reference>
<name>A0ABS1U1W2_9PROT</name>
<feature type="chain" id="PRO_5047251869" evidence="1">
    <location>
        <begin position="22"/>
        <end position="166"/>
    </location>
</feature>